<name>A0A1U9NJE7_9BACT</name>
<accession>A0A1U9NJE7</accession>
<dbReference type="KEGG" id="alus:STSP2_01006"/>
<gene>
    <name evidence="2" type="ORF">STSP2_01006</name>
</gene>
<dbReference type="STRING" id="1936003.STSP2_01006"/>
<dbReference type="InterPro" id="IPR020378">
    <property type="entry name" value="DUF4186"/>
</dbReference>
<reference evidence="3" key="1">
    <citation type="submission" date="2017-02" db="EMBL/GenBank/DDBJ databases">
        <title>Comparative genomics and description of representatives of a novel lineage of planctomycetes thriving in anoxic sediments.</title>
        <authorList>
            <person name="Spring S."/>
            <person name="Bunk B."/>
            <person name="Sproer C."/>
        </authorList>
    </citation>
    <scope>NUCLEOTIDE SEQUENCE [LARGE SCALE GENOMIC DNA]</scope>
    <source>
        <strain evidence="3">ST-NAGAB-D1</strain>
    </source>
</reference>
<evidence type="ECO:0000256" key="1">
    <source>
        <dbReference type="SAM" id="MobiDB-lite"/>
    </source>
</evidence>
<feature type="compositionally biased region" description="Basic and acidic residues" evidence="1">
    <location>
        <begin position="116"/>
        <end position="126"/>
    </location>
</feature>
<evidence type="ECO:0000313" key="3">
    <source>
        <dbReference type="Proteomes" id="UP000189674"/>
    </source>
</evidence>
<organism evidence="2 3">
    <name type="scientific">Anaerohalosphaera lusitana</name>
    <dbReference type="NCBI Taxonomy" id="1936003"/>
    <lineage>
        <taxon>Bacteria</taxon>
        <taxon>Pseudomonadati</taxon>
        <taxon>Planctomycetota</taxon>
        <taxon>Phycisphaerae</taxon>
        <taxon>Sedimentisphaerales</taxon>
        <taxon>Anaerohalosphaeraceae</taxon>
        <taxon>Anaerohalosphaera</taxon>
    </lineage>
</organism>
<dbReference type="Pfam" id="PF13811">
    <property type="entry name" value="DUF4186"/>
    <property type="match status" value="1"/>
</dbReference>
<evidence type="ECO:0000313" key="2">
    <source>
        <dbReference type="EMBL" id="AQT67854.1"/>
    </source>
</evidence>
<keyword evidence="3" id="KW-1185">Reference proteome</keyword>
<proteinExistence type="predicted"/>
<evidence type="ECO:0008006" key="4">
    <source>
        <dbReference type="Google" id="ProtNLM"/>
    </source>
</evidence>
<dbReference type="EMBL" id="CP019791">
    <property type="protein sequence ID" value="AQT67854.1"/>
    <property type="molecule type" value="Genomic_DNA"/>
</dbReference>
<sequence>MTRKPNKNHPTLFDLSEHPRTSKNTKNPSPRPASRGPENTTGAHARSSQIHQQMTDTATKAHLICTEPEPTPKPEQPTRNEQPSLFATPAQAGAQHKTTIAKRFHSSKPEQATQPARDHPANKTDHPNTAPPEKMSLRGAEGDAAISKPKNLNGSSIPAWQPPNLDALFARLASSKFRSRFRLKNRELAYLQQKGLPTIMEHARDFITTRIAPADPPNDGKQTPFRNHPVFIAQHATATCCRSCLQKHHNIPKHTPITPTQQTHILNTIQQWLKKQIEFN</sequence>
<dbReference type="Proteomes" id="UP000189674">
    <property type="component" value="Chromosome"/>
</dbReference>
<feature type="region of interest" description="Disordered" evidence="1">
    <location>
        <begin position="1"/>
        <end position="136"/>
    </location>
</feature>
<protein>
    <recommendedName>
        <fullName evidence="4">DUF4186 domain-containing protein</fullName>
    </recommendedName>
</protein>
<dbReference type="AlphaFoldDB" id="A0A1U9NJE7"/>
<feature type="compositionally biased region" description="Polar residues" evidence="1">
    <location>
        <begin position="37"/>
        <end position="58"/>
    </location>
</feature>